<evidence type="ECO:0000256" key="4">
    <source>
        <dbReference type="ARBA" id="ARBA00022692"/>
    </source>
</evidence>
<dbReference type="Pfam" id="PF19293">
    <property type="entry name" value="CdaA_N"/>
    <property type="match status" value="1"/>
</dbReference>
<dbReference type="EMBL" id="DVOF01000118">
    <property type="protein sequence ID" value="HIV02708.1"/>
    <property type="molecule type" value="Genomic_DNA"/>
</dbReference>
<dbReference type="PIRSF" id="PIRSF004793">
    <property type="entry name" value="UCP004793"/>
    <property type="match status" value="1"/>
</dbReference>
<evidence type="ECO:0000313" key="13">
    <source>
        <dbReference type="Proteomes" id="UP000886743"/>
    </source>
</evidence>
<keyword evidence="5 10" id="KW-0548">Nucleotidyltransferase</keyword>
<dbReference type="GO" id="GO:0005524">
    <property type="term" value="F:ATP binding"/>
    <property type="evidence" value="ECO:0007669"/>
    <property type="project" value="UniProtKB-UniRule"/>
</dbReference>
<dbReference type="Gene3D" id="3.40.1700.10">
    <property type="entry name" value="DNA integrity scanning protein, DisA, N-terminal domain"/>
    <property type="match status" value="1"/>
</dbReference>
<keyword evidence="4 10" id="KW-0812">Transmembrane</keyword>
<accession>A0A9D1SZG7</accession>
<evidence type="ECO:0000313" key="12">
    <source>
        <dbReference type="EMBL" id="HIV02708.1"/>
    </source>
</evidence>
<dbReference type="PROSITE" id="PS51794">
    <property type="entry name" value="DAC"/>
    <property type="match status" value="1"/>
</dbReference>
<dbReference type="NCBIfam" id="TIGR00159">
    <property type="entry name" value="diadenylate cyclase CdaA"/>
    <property type="match status" value="1"/>
</dbReference>
<comment type="similarity">
    <text evidence="10">Belongs to the adenylate cyclase family. DacA/CdaA subfamily.</text>
</comment>
<keyword evidence="8 10" id="KW-1133">Transmembrane helix</keyword>
<dbReference type="PANTHER" id="PTHR34185">
    <property type="entry name" value="DIADENYLATE CYCLASE"/>
    <property type="match status" value="1"/>
</dbReference>
<dbReference type="InterPro" id="IPR003390">
    <property type="entry name" value="DNA_integrity_scan_DisA_N"/>
</dbReference>
<name>A0A9D1SZG7_9FIRM</name>
<evidence type="ECO:0000256" key="10">
    <source>
        <dbReference type="HAMAP-Rule" id="MF_01499"/>
    </source>
</evidence>
<evidence type="ECO:0000256" key="6">
    <source>
        <dbReference type="ARBA" id="ARBA00022741"/>
    </source>
</evidence>
<dbReference type="SUPFAM" id="SSF143597">
    <property type="entry name" value="YojJ-like"/>
    <property type="match status" value="1"/>
</dbReference>
<evidence type="ECO:0000256" key="5">
    <source>
        <dbReference type="ARBA" id="ARBA00022695"/>
    </source>
</evidence>
<dbReference type="PANTHER" id="PTHR34185:SF1">
    <property type="entry name" value="DIADENYLATE CYCLASE"/>
    <property type="match status" value="1"/>
</dbReference>
<comment type="subunit">
    <text evidence="10">Probably a homodimer.</text>
</comment>
<feature type="domain" description="DAC" evidence="11">
    <location>
        <begin position="88"/>
        <end position="249"/>
    </location>
</feature>
<keyword evidence="2 10" id="KW-1003">Cell membrane</keyword>
<reference evidence="12" key="1">
    <citation type="submission" date="2020-10" db="EMBL/GenBank/DDBJ databases">
        <authorList>
            <person name="Gilroy R."/>
        </authorList>
    </citation>
    <scope>NUCLEOTIDE SEQUENCE</scope>
    <source>
        <strain evidence="12">4920</strain>
    </source>
</reference>
<organism evidence="12 13">
    <name type="scientific">Candidatus Aphodoplasma excrementigallinarum</name>
    <dbReference type="NCBI Taxonomy" id="2840673"/>
    <lineage>
        <taxon>Bacteria</taxon>
        <taxon>Bacillati</taxon>
        <taxon>Bacillota</taxon>
        <taxon>Clostridia</taxon>
        <taxon>Eubacteriales</taxon>
        <taxon>Candidatus Aphodoplasma</taxon>
    </lineage>
</organism>
<keyword evidence="9 10" id="KW-0472">Membrane</keyword>
<evidence type="ECO:0000256" key="1">
    <source>
        <dbReference type="ARBA" id="ARBA00000877"/>
    </source>
</evidence>
<dbReference type="InterPro" id="IPR050338">
    <property type="entry name" value="DisA"/>
</dbReference>
<feature type="transmembrane region" description="Helical" evidence="10">
    <location>
        <begin position="46"/>
        <end position="65"/>
    </location>
</feature>
<comment type="caution">
    <text evidence="12">The sequence shown here is derived from an EMBL/GenBank/DDBJ whole genome shotgun (WGS) entry which is preliminary data.</text>
</comment>
<dbReference type="GO" id="GO:0004016">
    <property type="term" value="F:adenylate cyclase activity"/>
    <property type="evidence" value="ECO:0007669"/>
    <property type="project" value="UniProtKB-UniRule"/>
</dbReference>
<keyword evidence="6 10" id="KW-0547">Nucleotide-binding</keyword>
<evidence type="ECO:0000256" key="7">
    <source>
        <dbReference type="ARBA" id="ARBA00022840"/>
    </source>
</evidence>
<dbReference type="EC" id="2.7.7.85" evidence="10"/>
<comment type="catalytic activity">
    <reaction evidence="1 10">
        <text>2 ATP = 3',3'-c-di-AMP + 2 diphosphate</text>
        <dbReference type="Rhea" id="RHEA:35655"/>
        <dbReference type="ChEBI" id="CHEBI:30616"/>
        <dbReference type="ChEBI" id="CHEBI:33019"/>
        <dbReference type="ChEBI" id="CHEBI:71500"/>
        <dbReference type="EC" id="2.7.7.85"/>
    </reaction>
</comment>
<proteinExistence type="inferred from homology"/>
<keyword evidence="3 10" id="KW-0808">Transferase</keyword>
<evidence type="ECO:0000256" key="9">
    <source>
        <dbReference type="ARBA" id="ARBA00023136"/>
    </source>
</evidence>
<dbReference type="HAMAP" id="MF_01499">
    <property type="entry name" value="DacA"/>
    <property type="match status" value="1"/>
</dbReference>
<dbReference type="InterPro" id="IPR045585">
    <property type="entry name" value="CdaA_N"/>
</dbReference>
<evidence type="ECO:0000256" key="8">
    <source>
        <dbReference type="ARBA" id="ARBA00022989"/>
    </source>
</evidence>
<dbReference type="InterPro" id="IPR014046">
    <property type="entry name" value="C-di-AMP_synthase"/>
</dbReference>
<dbReference type="InterPro" id="IPR034701">
    <property type="entry name" value="CdaA"/>
</dbReference>
<protein>
    <recommendedName>
        <fullName evidence="10">Diadenylate cyclase</fullName>
        <shortName evidence="10">DAC</shortName>
        <ecNumber evidence="10">2.7.7.85</ecNumber>
    </recommendedName>
    <alternativeName>
        <fullName evidence="10">Cyclic-di-AMP synthase</fullName>
        <shortName evidence="10">c-di-AMP synthase</shortName>
    </alternativeName>
</protein>
<dbReference type="InterPro" id="IPR036888">
    <property type="entry name" value="DNA_integrity_DisA_N_sf"/>
</dbReference>
<dbReference type="AlphaFoldDB" id="A0A9D1SZG7"/>
<dbReference type="GO" id="GO:0006171">
    <property type="term" value="P:cAMP biosynthetic process"/>
    <property type="evidence" value="ECO:0007669"/>
    <property type="project" value="InterPro"/>
</dbReference>
<feature type="transmembrane region" description="Helical" evidence="10">
    <location>
        <begin position="12"/>
        <end position="34"/>
    </location>
</feature>
<reference evidence="12" key="2">
    <citation type="journal article" date="2021" name="PeerJ">
        <title>Extensive microbial diversity within the chicken gut microbiome revealed by metagenomics and culture.</title>
        <authorList>
            <person name="Gilroy R."/>
            <person name="Ravi A."/>
            <person name="Getino M."/>
            <person name="Pursley I."/>
            <person name="Horton D.L."/>
            <person name="Alikhan N.F."/>
            <person name="Baker D."/>
            <person name="Gharbi K."/>
            <person name="Hall N."/>
            <person name="Watson M."/>
            <person name="Adriaenssens E.M."/>
            <person name="Foster-Nyarko E."/>
            <person name="Jarju S."/>
            <person name="Secka A."/>
            <person name="Antonio M."/>
            <person name="Oren A."/>
            <person name="Chaudhuri R.R."/>
            <person name="La Ragione R."/>
            <person name="Hildebrand F."/>
            <person name="Pallen M.J."/>
        </authorList>
    </citation>
    <scope>NUCLEOTIDE SEQUENCE</scope>
    <source>
        <strain evidence="12">4920</strain>
    </source>
</reference>
<dbReference type="Pfam" id="PF02457">
    <property type="entry name" value="DAC"/>
    <property type="match status" value="1"/>
</dbReference>
<dbReference type="FunFam" id="3.40.1700.10:FF:000002">
    <property type="entry name" value="Diadenylate cyclase"/>
    <property type="match status" value="1"/>
</dbReference>
<evidence type="ECO:0000256" key="2">
    <source>
        <dbReference type="ARBA" id="ARBA00022475"/>
    </source>
</evidence>
<dbReference type="Proteomes" id="UP000886743">
    <property type="component" value="Unassembled WGS sequence"/>
</dbReference>
<dbReference type="GO" id="GO:0106408">
    <property type="term" value="F:diadenylate cyclase activity"/>
    <property type="evidence" value="ECO:0007669"/>
    <property type="project" value="UniProtKB-EC"/>
</dbReference>
<sequence>MIADFMENFGRFMSTVRFADIVDIAIVAFIVYQAFRLVRETRAEQLIKGILILIIMLQLSSWLGFNTMQYILENTMQLGFFALLIIFQPELRRGLERMGRGTAGRLLSFNNREEVVESTVEEVARAVDNLAKNKVGALICMERLTKLGDIIKTGTELNSKISAELLINIFVPNTPLHDGAVVIGSNKILAAACFLPLTHNNDLSKELGTRHRAAIGLSENSDAVVIVVSEETGKISIALDGGLTRNLTVESLKKALYKTLKSDTKIIDKDKFTFWKGASK</sequence>
<comment type="function">
    <text evidence="10">Catalyzes the condensation of 2 ATP molecules into cyclic di-AMP (c-di-AMP), a second messenger used to regulate differing processes in different bacteria.</text>
</comment>
<gene>
    <name evidence="10" type="primary">dacA</name>
    <name evidence="12" type="ORF">IAC74_03975</name>
</gene>
<evidence type="ECO:0000256" key="3">
    <source>
        <dbReference type="ARBA" id="ARBA00022679"/>
    </source>
</evidence>
<keyword evidence="7 10" id="KW-0067">ATP-binding</keyword>
<comment type="caution">
    <text evidence="10">Lacks conserved residue(s) required for the propagation of feature annotation.</text>
</comment>
<evidence type="ECO:0000259" key="11">
    <source>
        <dbReference type="PROSITE" id="PS51794"/>
    </source>
</evidence>